<dbReference type="RefSeq" id="WP_211298196.1">
    <property type="nucleotide sequence ID" value="NZ_MSCM01000001.1"/>
</dbReference>
<dbReference type="Gene3D" id="3.30.910.20">
    <property type="entry name" value="Skp domain"/>
    <property type="match status" value="1"/>
</dbReference>
<keyword evidence="6" id="KW-1185">Reference proteome</keyword>
<keyword evidence="2 4" id="KW-0732">Signal</keyword>
<reference evidence="5 6" key="1">
    <citation type="submission" date="2016-12" db="EMBL/GenBank/DDBJ databases">
        <title>Trade-off between light-utilization and light-protection in marine flavobacteria.</title>
        <authorList>
            <person name="Kumagai Y."/>
            <person name="Yoshizawa S."/>
            <person name="Kogure K."/>
            <person name="Iwasaki W."/>
        </authorList>
    </citation>
    <scope>NUCLEOTIDE SEQUENCE [LARGE SCALE GENOMIC DNA]</scope>
    <source>
        <strain evidence="5 6">ATCC 43844</strain>
    </source>
</reference>
<dbReference type="Pfam" id="PF03938">
    <property type="entry name" value="OmpH"/>
    <property type="match status" value="1"/>
</dbReference>
<protein>
    <recommendedName>
        <fullName evidence="7">Outer membrane chaperone Skp</fullName>
    </recommendedName>
</protein>
<feature type="chain" id="PRO_5015462095" description="Outer membrane chaperone Skp" evidence="4">
    <location>
        <begin position="20"/>
        <end position="173"/>
    </location>
</feature>
<feature type="signal peptide" evidence="4">
    <location>
        <begin position="1"/>
        <end position="19"/>
    </location>
</feature>
<dbReference type="AlphaFoldDB" id="A0A2S7WWU2"/>
<dbReference type="GO" id="GO:0050821">
    <property type="term" value="P:protein stabilization"/>
    <property type="evidence" value="ECO:0007669"/>
    <property type="project" value="TreeGrafter"/>
</dbReference>
<keyword evidence="3" id="KW-0175">Coiled coil</keyword>
<feature type="coiled-coil region" evidence="3">
    <location>
        <begin position="82"/>
        <end position="112"/>
    </location>
</feature>
<name>A0A2S7WWU2_9FLAO</name>
<evidence type="ECO:0000256" key="4">
    <source>
        <dbReference type="SAM" id="SignalP"/>
    </source>
</evidence>
<dbReference type="PANTHER" id="PTHR35089">
    <property type="entry name" value="CHAPERONE PROTEIN SKP"/>
    <property type="match status" value="1"/>
</dbReference>
<organism evidence="5 6">
    <name type="scientific">Polaribacter glomeratus</name>
    <dbReference type="NCBI Taxonomy" id="102"/>
    <lineage>
        <taxon>Bacteria</taxon>
        <taxon>Pseudomonadati</taxon>
        <taxon>Bacteroidota</taxon>
        <taxon>Flavobacteriia</taxon>
        <taxon>Flavobacteriales</taxon>
        <taxon>Flavobacteriaceae</taxon>
    </lineage>
</organism>
<dbReference type="SMART" id="SM00935">
    <property type="entry name" value="OmpH"/>
    <property type="match status" value="1"/>
</dbReference>
<dbReference type="GO" id="GO:0051082">
    <property type="term" value="F:unfolded protein binding"/>
    <property type="evidence" value="ECO:0007669"/>
    <property type="project" value="InterPro"/>
</dbReference>
<proteinExistence type="inferred from homology"/>
<evidence type="ECO:0000256" key="2">
    <source>
        <dbReference type="ARBA" id="ARBA00022729"/>
    </source>
</evidence>
<dbReference type="EMBL" id="MSCM01000001">
    <property type="protein sequence ID" value="PQJ81841.1"/>
    <property type="molecule type" value="Genomic_DNA"/>
</dbReference>
<dbReference type="PANTHER" id="PTHR35089:SF1">
    <property type="entry name" value="CHAPERONE PROTEIN SKP"/>
    <property type="match status" value="1"/>
</dbReference>
<comment type="caution">
    <text evidence="5">The sequence shown here is derived from an EMBL/GenBank/DDBJ whole genome shotgun (WGS) entry which is preliminary data.</text>
</comment>
<evidence type="ECO:0008006" key="7">
    <source>
        <dbReference type="Google" id="ProtNLM"/>
    </source>
</evidence>
<dbReference type="Proteomes" id="UP000239068">
    <property type="component" value="Unassembled WGS sequence"/>
</dbReference>
<accession>A0A2S7WWU2</accession>
<dbReference type="SUPFAM" id="SSF111384">
    <property type="entry name" value="OmpH-like"/>
    <property type="match status" value="1"/>
</dbReference>
<dbReference type="GO" id="GO:0005829">
    <property type="term" value="C:cytosol"/>
    <property type="evidence" value="ECO:0007669"/>
    <property type="project" value="TreeGrafter"/>
</dbReference>
<gene>
    <name evidence="5" type="ORF">BTO16_04320</name>
</gene>
<comment type="similarity">
    <text evidence="1">Belongs to the Skp family.</text>
</comment>
<dbReference type="InterPro" id="IPR024930">
    <property type="entry name" value="Skp_dom_sf"/>
</dbReference>
<evidence type="ECO:0000313" key="6">
    <source>
        <dbReference type="Proteomes" id="UP000239068"/>
    </source>
</evidence>
<evidence type="ECO:0000313" key="5">
    <source>
        <dbReference type="EMBL" id="PQJ81841.1"/>
    </source>
</evidence>
<dbReference type="InterPro" id="IPR005632">
    <property type="entry name" value="Chaperone_Skp"/>
</dbReference>
<evidence type="ECO:0000256" key="1">
    <source>
        <dbReference type="ARBA" id="ARBA00009091"/>
    </source>
</evidence>
<sequence length="173" mass="19926">MKFKITILFIVFISTLSIAQSKVGTINSEYIISIMPQTKIVVEKTQDYGAKLDSSFSIKAKDYEDKVADFRKNEAEYGELMKKTLVNEITSMEQELKKYQENGNKLMQLKQNELMRPLYKLLNDAIEQVSKENKYTQVLTTSGNQFAYLDEKFDITQLVMNKLGVKAPVEVKE</sequence>
<evidence type="ECO:0000256" key="3">
    <source>
        <dbReference type="SAM" id="Coils"/>
    </source>
</evidence>